<dbReference type="Pfam" id="PF00106">
    <property type="entry name" value="adh_short"/>
    <property type="match status" value="1"/>
</dbReference>
<dbReference type="OrthoDB" id="9793499at2"/>
<gene>
    <name evidence="12" type="ORF">DN730_16375</name>
</gene>
<dbReference type="EMBL" id="QKRA01000010">
    <property type="protein sequence ID" value="RDL43114.1"/>
    <property type="molecule type" value="Genomic_DNA"/>
</dbReference>
<keyword evidence="2" id="KW-0554">One-carbon metabolism</keyword>
<dbReference type="PANTHER" id="PTHR43639">
    <property type="entry name" value="OXIDOREDUCTASE, SHORT-CHAIN DEHYDROGENASE/REDUCTASE FAMILY (AFU_ORTHOLOGUE AFUA_5G02870)"/>
    <property type="match status" value="1"/>
</dbReference>
<dbReference type="Gene3D" id="3.40.50.720">
    <property type="entry name" value="NAD(P)-binding Rossmann-like Domain"/>
    <property type="match status" value="1"/>
</dbReference>
<keyword evidence="13" id="KW-1185">Reference proteome</keyword>
<reference evidence="12 13" key="1">
    <citation type="submission" date="2018-06" db="EMBL/GenBank/DDBJ databases">
        <title>Marinomonas sp. YLB-05 draft genome sequence.</title>
        <authorList>
            <person name="Yu L."/>
            <person name="Tang X."/>
        </authorList>
    </citation>
    <scope>NUCLEOTIDE SEQUENCE [LARGE SCALE GENOMIC DNA]</scope>
    <source>
        <strain evidence="12 13">YLB-05</strain>
    </source>
</reference>
<evidence type="ECO:0000256" key="10">
    <source>
        <dbReference type="ARBA" id="ARBA00048873"/>
    </source>
</evidence>
<evidence type="ECO:0000256" key="8">
    <source>
        <dbReference type="ARBA" id="ARBA00039631"/>
    </source>
</evidence>
<comment type="function">
    <text evidence="5">Catalyzes the reduction of dihydromonapterin to tetrahydromonapterin. Also has lower activity with dihydrofolate.</text>
</comment>
<evidence type="ECO:0000256" key="2">
    <source>
        <dbReference type="ARBA" id="ARBA00022563"/>
    </source>
</evidence>
<dbReference type="PROSITE" id="PS00061">
    <property type="entry name" value="ADH_SHORT"/>
    <property type="match status" value="1"/>
</dbReference>
<evidence type="ECO:0000313" key="12">
    <source>
        <dbReference type="EMBL" id="RDL43114.1"/>
    </source>
</evidence>
<evidence type="ECO:0000313" key="13">
    <source>
        <dbReference type="Proteomes" id="UP000254326"/>
    </source>
</evidence>
<dbReference type="SUPFAM" id="SSF51735">
    <property type="entry name" value="NAD(P)-binding Rossmann-fold domains"/>
    <property type="match status" value="1"/>
</dbReference>
<evidence type="ECO:0000256" key="1">
    <source>
        <dbReference type="ARBA" id="ARBA00012856"/>
    </source>
</evidence>
<dbReference type="GO" id="GO:0004146">
    <property type="term" value="F:dihydrofolate reductase activity"/>
    <property type="evidence" value="ECO:0007669"/>
    <property type="project" value="UniProtKB-EC"/>
</dbReference>
<evidence type="ECO:0000256" key="9">
    <source>
        <dbReference type="ARBA" id="ARBA00042299"/>
    </source>
</evidence>
<dbReference type="InterPro" id="IPR036291">
    <property type="entry name" value="NAD(P)-bd_dom_sf"/>
</dbReference>
<accession>A0A370U5R0</accession>
<name>A0A370U5R0_9GAMM</name>
<comment type="catalytic activity">
    <reaction evidence="10">
        <text>(6S)-5,6,7,8-tetrahydrofolate + NADP(+) = 7,8-dihydrofolate + NADPH + H(+)</text>
        <dbReference type="Rhea" id="RHEA:15009"/>
        <dbReference type="ChEBI" id="CHEBI:15378"/>
        <dbReference type="ChEBI" id="CHEBI:57451"/>
        <dbReference type="ChEBI" id="CHEBI:57453"/>
        <dbReference type="ChEBI" id="CHEBI:57783"/>
        <dbReference type="ChEBI" id="CHEBI:58349"/>
        <dbReference type="EC" id="1.5.1.3"/>
    </reaction>
</comment>
<dbReference type="AlphaFoldDB" id="A0A370U5R0"/>
<comment type="similarity">
    <text evidence="6">Belongs to the short-chain dehydrogenases/reductases (SDR) family. FolM subfamily.</text>
</comment>
<evidence type="ECO:0000256" key="11">
    <source>
        <dbReference type="ARBA" id="ARBA00049376"/>
    </source>
</evidence>
<keyword evidence="3" id="KW-0521">NADP</keyword>
<dbReference type="EC" id="1.5.1.3" evidence="1"/>
<evidence type="ECO:0000256" key="5">
    <source>
        <dbReference type="ARBA" id="ARBA00037508"/>
    </source>
</evidence>
<evidence type="ECO:0000256" key="3">
    <source>
        <dbReference type="ARBA" id="ARBA00022857"/>
    </source>
</evidence>
<comment type="caution">
    <text evidence="12">The sequence shown here is derived from an EMBL/GenBank/DDBJ whole genome shotgun (WGS) entry which is preliminary data.</text>
</comment>
<dbReference type="NCBIfam" id="NF005066">
    <property type="entry name" value="PRK06483.1"/>
    <property type="match status" value="1"/>
</dbReference>
<evidence type="ECO:0000256" key="6">
    <source>
        <dbReference type="ARBA" id="ARBA00038212"/>
    </source>
</evidence>
<protein>
    <recommendedName>
        <fullName evidence="8">Dihydromonapterin reductase</fullName>
        <ecNumber evidence="1">1.5.1.3</ecNumber>
        <ecNumber evidence="7">1.5.1.50</ecNumber>
    </recommendedName>
    <alternativeName>
        <fullName evidence="9">Dihydrofolate reductase</fullName>
    </alternativeName>
</protein>
<dbReference type="GO" id="GO:0006730">
    <property type="term" value="P:one-carbon metabolic process"/>
    <property type="evidence" value="ECO:0007669"/>
    <property type="project" value="UniProtKB-KW"/>
</dbReference>
<dbReference type="EC" id="1.5.1.50" evidence="7"/>
<keyword evidence="4" id="KW-0560">Oxidoreductase</keyword>
<dbReference type="InterPro" id="IPR002347">
    <property type="entry name" value="SDR_fam"/>
</dbReference>
<dbReference type="PANTHER" id="PTHR43639:SF6">
    <property type="entry name" value="DIHYDROMONAPTERIN REDUCTASE"/>
    <property type="match status" value="1"/>
</dbReference>
<evidence type="ECO:0000256" key="7">
    <source>
        <dbReference type="ARBA" id="ARBA00039145"/>
    </source>
</evidence>
<proteinExistence type="inferred from homology"/>
<comment type="catalytic activity">
    <reaction evidence="11">
        <text>7,8-dihydromonapterin + NADPH + H(+) = 5,6,7,8-tetrahydromonapterin + NADP(+)</text>
        <dbReference type="Rhea" id="RHEA:34847"/>
        <dbReference type="ChEBI" id="CHEBI:15378"/>
        <dbReference type="ChEBI" id="CHEBI:57783"/>
        <dbReference type="ChEBI" id="CHEBI:58349"/>
        <dbReference type="ChEBI" id="CHEBI:71175"/>
        <dbReference type="ChEBI" id="CHEBI:71177"/>
        <dbReference type="EC" id="1.5.1.50"/>
    </reaction>
</comment>
<dbReference type="PRINTS" id="PR00081">
    <property type="entry name" value="GDHRDH"/>
</dbReference>
<organism evidence="12 13">
    <name type="scientific">Marinomonas piezotolerans</name>
    <dbReference type="NCBI Taxonomy" id="2213058"/>
    <lineage>
        <taxon>Bacteria</taxon>
        <taxon>Pseudomonadati</taxon>
        <taxon>Pseudomonadota</taxon>
        <taxon>Gammaproteobacteria</taxon>
        <taxon>Oceanospirillales</taxon>
        <taxon>Oceanospirillaceae</taxon>
        <taxon>Marinomonas</taxon>
    </lineage>
</organism>
<dbReference type="InterPro" id="IPR020904">
    <property type="entry name" value="Sc_DH/Rdtase_CS"/>
</dbReference>
<sequence length="250" mass="27390">MSEECQEDLAHPILITGGGRRLGLALIQFFLDSGNPVITTYRTHTVVVEELKAKGVHCIRADFTSVADVNHLIQEVLGEYQGLRAIIHNASDWLSEGGEMAPYDLIQRMWQVHVSTPYQMNLALAPLLQASAKVLGKPTDIVHITDYVAEKGSDKHIAYASSKAGLANLSLSFASQLAPVVKVNSIAPSLLMFHQDDDEEYRQKALNKSILSVEPGEQEGVAAVQYVLNSRYMTGRTLALDGGRHLARRG</sequence>
<evidence type="ECO:0000256" key="4">
    <source>
        <dbReference type="ARBA" id="ARBA00023002"/>
    </source>
</evidence>
<dbReference type="Proteomes" id="UP000254326">
    <property type="component" value="Unassembled WGS sequence"/>
</dbReference>